<dbReference type="RefSeq" id="WP_380424464.1">
    <property type="nucleotide sequence ID" value="NZ_JBHRZV010000004.1"/>
</dbReference>
<dbReference type="Proteomes" id="UP001595807">
    <property type="component" value="Unassembled WGS sequence"/>
</dbReference>
<dbReference type="InterPro" id="IPR036629">
    <property type="entry name" value="YjbJ_sf"/>
</dbReference>
<dbReference type="InterPro" id="IPR008462">
    <property type="entry name" value="CsbD"/>
</dbReference>
<protein>
    <submittedName>
        <fullName evidence="3">CsbD family protein</fullName>
    </submittedName>
</protein>
<reference evidence="4" key="1">
    <citation type="journal article" date="2019" name="Int. J. Syst. Evol. Microbiol.">
        <title>The Global Catalogue of Microorganisms (GCM) 10K type strain sequencing project: providing services to taxonomists for standard genome sequencing and annotation.</title>
        <authorList>
            <consortium name="The Broad Institute Genomics Platform"/>
            <consortium name="The Broad Institute Genome Sequencing Center for Infectious Disease"/>
            <person name="Wu L."/>
            <person name="Ma J."/>
        </authorList>
    </citation>
    <scope>NUCLEOTIDE SEQUENCE [LARGE SCALE GENOMIC DNA]</scope>
    <source>
        <strain evidence="4">CCUG 67170</strain>
    </source>
</reference>
<comment type="caution">
    <text evidence="3">The sequence shown here is derived from an EMBL/GenBank/DDBJ whole genome shotgun (WGS) entry which is preliminary data.</text>
</comment>
<sequence>MTDKLDAKLDQAKGSVKEAYGKLTDDKKVEAEGLVDKVTGKVKEAAVDAKDAVEGFVEGLKK</sequence>
<dbReference type="PANTHER" id="PTHR34977">
    <property type="entry name" value="UPF0337 PROTEIN YJBJ"/>
    <property type="match status" value="1"/>
</dbReference>
<organism evidence="3 4">
    <name type="scientific">Streptococcus caprae</name>
    <dbReference type="NCBI Taxonomy" id="1640501"/>
    <lineage>
        <taxon>Bacteria</taxon>
        <taxon>Bacillati</taxon>
        <taxon>Bacillota</taxon>
        <taxon>Bacilli</taxon>
        <taxon>Lactobacillales</taxon>
        <taxon>Streptococcaceae</taxon>
        <taxon>Streptococcus</taxon>
    </lineage>
</organism>
<evidence type="ECO:0000313" key="4">
    <source>
        <dbReference type="Proteomes" id="UP001595807"/>
    </source>
</evidence>
<dbReference type="Gene3D" id="1.10.1470.10">
    <property type="entry name" value="YjbJ"/>
    <property type="match status" value="1"/>
</dbReference>
<feature type="domain" description="CsbD-like" evidence="2">
    <location>
        <begin position="3"/>
        <end position="54"/>
    </location>
</feature>
<comment type="similarity">
    <text evidence="1">Belongs to the UPF0337 (CsbD) family.</text>
</comment>
<evidence type="ECO:0000313" key="3">
    <source>
        <dbReference type="EMBL" id="MFC3927211.1"/>
    </source>
</evidence>
<evidence type="ECO:0000256" key="1">
    <source>
        <dbReference type="ARBA" id="ARBA00009129"/>
    </source>
</evidence>
<accession>A0ABV8CSW1</accession>
<name>A0ABV8CSW1_9STRE</name>
<dbReference type="SUPFAM" id="SSF69047">
    <property type="entry name" value="Hypothetical protein YjbJ"/>
    <property type="match status" value="1"/>
</dbReference>
<dbReference type="Pfam" id="PF05532">
    <property type="entry name" value="CsbD"/>
    <property type="match status" value="1"/>
</dbReference>
<gene>
    <name evidence="3" type="ORF">ACFORF_00995</name>
</gene>
<dbReference type="InterPro" id="IPR050423">
    <property type="entry name" value="UPF0337_stress_rsp"/>
</dbReference>
<dbReference type="PANTHER" id="PTHR34977:SF1">
    <property type="entry name" value="UPF0337 PROTEIN YJBJ"/>
    <property type="match status" value="1"/>
</dbReference>
<proteinExistence type="inferred from homology"/>
<dbReference type="EMBL" id="JBHRZV010000004">
    <property type="protein sequence ID" value="MFC3927211.1"/>
    <property type="molecule type" value="Genomic_DNA"/>
</dbReference>
<evidence type="ECO:0000259" key="2">
    <source>
        <dbReference type="Pfam" id="PF05532"/>
    </source>
</evidence>
<keyword evidence="4" id="KW-1185">Reference proteome</keyword>